<feature type="domain" description="Right handed beta helix" evidence="3">
    <location>
        <begin position="247"/>
        <end position="390"/>
    </location>
</feature>
<feature type="domain" description="Right handed beta helix" evidence="3">
    <location>
        <begin position="408"/>
        <end position="531"/>
    </location>
</feature>
<dbReference type="InterPro" id="IPR006626">
    <property type="entry name" value="PbH1"/>
</dbReference>
<evidence type="ECO:0000256" key="1">
    <source>
        <dbReference type="ARBA" id="ARBA00022737"/>
    </source>
</evidence>
<accession>A0ABX1VDT2</accession>
<dbReference type="Gene3D" id="2.160.20.10">
    <property type="entry name" value="Single-stranded right-handed beta-helix, Pectin lyase-like"/>
    <property type="match status" value="3"/>
</dbReference>
<dbReference type="SMART" id="SM00710">
    <property type="entry name" value="PbH1"/>
    <property type="match status" value="16"/>
</dbReference>
<keyword evidence="5" id="KW-1185">Reference proteome</keyword>
<name>A0ABX1VDT2_9PLAN</name>
<dbReference type="InterPro" id="IPR039448">
    <property type="entry name" value="Beta_helix"/>
</dbReference>
<dbReference type="Proteomes" id="UP000609651">
    <property type="component" value="Unassembled WGS sequence"/>
</dbReference>
<keyword evidence="2" id="KW-0732">Signal</keyword>
<evidence type="ECO:0000313" key="5">
    <source>
        <dbReference type="Proteomes" id="UP000609651"/>
    </source>
</evidence>
<dbReference type="InterPro" id="IPR011050">
    <property type="entry name" value="Pectin_lyase_fold/virulence"/>
</dbReference>
<reference evidence="4 5" key="1">
    <citation type="journal article" date="2020" name="Syst. Appl. Microbiol.">
        <title>Alienimonas chondri sp. nov., a novel planctomycete isolated from the biofilm of the red alga Chondrus crispus.</title>
        <authorList>
            <person name="Vitorino I."/>
            <person name="Albuquerque L."/>
            <person name="Wiegand S."/>
            <person name="Kallscheuer N."/>
            <person name="da Costa M.S."/>
            <person name="Lobo-da-Cunha A."/>
            <person name="Jogler C."/>
            <person name="Lage O.M."/>
        </authorList>
    </citation>
    <scope>NUCLEOTIDE SEQUENCE [LARGE SCALE GENOMIC DNA]</scope>
    <source>
        <strain evidence="4 5">LzC2</strain>
    </source>
</reference>
<feature type="domain" description="Right handed beta helix" evidence="3">
    <location>
        <begin position="840"/>
        <end position="1003"/>
    </location>
</feature>
<keyword evidence="1" id="KW-0677">Repeat</keyword>
<dbReference type="InterPro" id="IPR051550">
    <property type="entry name" value="SCF-Subunits/Alg-Epimerases"/>
</dbReference>
<dbReference type="PANTHER" id="PTHR22990:SF15">
    <property type="entry name" value="F-BOX ONLY PROTEIN 10"/>
    <property type="match status" value="1"/>
</dbReference>
<dbReference type="PANTHER" id="PTHR22990">
    <property type="entry name" value="F-BOX ONLY PROTEIN"/>
    <property type="match status" value="1"/>
</dbReference>
<evidence type="ECO:0000256" key="2">
    <source>
        <dbReference type="SAM" id="SignalP"/>
    </source>
</evidence>
<dbReference type="RefSeq" id="WP_171187104.1">
    <property type="nucleotide sequence ID" value="NZ_WTPX01000069.1"/>
</dbReference>
<sequence>MRTDRRPLRVLLPAAFALLCLGAGTADAATYYVRTSGNDTPADPSSWGNSADKPWRTVRKAAAAVVAGDTVYVGAGTYDAYAPQYADGTAASRITYIADTDGSMTGDAGVVRLRPAATYSGEYGYWLGLGIYGDYTTVRGFTFSRNTPSDTRTSYAAATAYCTEIRFENCRFENCTGGLGALEGSNLVVSNCTFHDCSYAALQGRAANATISGCTFTESSLGVFGEDSTLQINTSGFTNVGPSGTHIRLTGTTATVSECSFNGGGYGVYRSAGAGVTISQCTFADAAVSGAYLTGNQVQILDTSFDRCGTAVSLLDPTNGAAASIDQPVLTGCAIRDSDEGISTTWKELSLTNVVVSGHSVAGILVSASNTSFTLTADDILTCVNNGVGILWPADPTLATQFAYSGQSMAGNGVHIELDAVDTIDVRNVTMAGGDFGLAANNASSATLRDSTFSDIGANVVGGAGADLDASSVSAVNCVFLRDGNGLRIRTGVDPDLRDCTFDRCSDHGLYLSNGSWNWVAADNLAFIDNRIGVYGYQVNWTIDGGAGNVTIDGPGPLAFPDYTFGLLAIECSVDWRNVSTDGAETGMQVERCPGAMLTNCAASAADDWGLFLYNDPADASPTAVTVQGYVALECENGLGYSRNAATAAGAGQLDLSGIDVSKTVVVDSDGYLTGGASGTGIYLERCSLAPSRHGNLTISGFYRGIYVNADDLVVDGVMNLVISKCQHALYLATGVGVAVDATVSNWTDASNWSSTKFYPEGGSVTVTDCDFTCRSEGVAVDGGGSLTAERCTIATRDLDCIVFNSLPDVAATLALTDCDLTAGDEGIDVDQIGNVIGDAAVTRCRIHDAGGDGIQIYGFNALLTDCSVLSCFEDAFDVAFDTTRRGTATFDRCTAAAFGNDGFETQYAAFVARDCTASSPAGDDGFQPEYHTADIARCSVFGCVDAGYNLLDCSTAVVVDCVAYDCLNTGADVRNGCETVRIDNFLAVGGDEGVTVSDAGALVTLNHVTLVTTDEAVRLYNGSVALTNSILVGVNYGIERNAGTATTDHVLIDAPNPYDDVPPGSNDILKKPLFRDVATRDYRLAAGSPAINVGKDLTGVVDADLLGYARPSYGGHDLGAYEYEKPSGGVRILKWKETAK</sequence>
<evidence type="ECO:0000313" key="4">
    <source>
        <dbReference type="EMBL" id="NNJ26259.1"/>
    </source>
</evidence>
<protein>
    <recommendedName>
        <fullName evidence="3">Right handed beta helix domain-containing protein</fullName>
    </recommendedName>
</protein>
<evidence type="ECO:0000259" key="3">
    <source>
        <dbReference type="Pfam" id="PF13229"/>
    </source>
</evidence>
<dbReference type="NCBIfam" id="NF041518">
    <property type="entry name" value="choice_anch_Q"/>
    <property type="match status" value="1"/>
</dbReference>
<dbReference type="InterPro" id="IPR059226">
    <property type="entry name" value="Choice_anch_Q_dom"/>
</dbReference>
<dbReference type="InterPro" id="IPR012334">
    <property type="entry name" value="Pectin_lyas_fold"/>
</dbReference>
<feature type="chain" id="PRO_5045696806" description="Right handed beta helix domain-containing protein" evidence="2">
    <location>
        <begin position="29"/>
        <end position="1141"/>
    </location>
</feature>
<feature type="domain" description="Right handed beta helix" evidence="3">
    <location>
        <begin position="133"/>
        <end position="222"/>
    </location>
</feature>
<feature type="signal peptide" evidence="2">
    <location>
        <begin position="1"/>
        <end position="28"/>
    </location>
</feature>
<dbReference type="SUPFAM" id="SSF51126">
    <property type="entry name" value="Pectin lyase-like"/>
    <property type="match status" value="4"/>
</dbReference>
<gene>
    <name evidence="4" type="ORF">LzC2_23410</name>
</gene>
<dbReference type="Pfam" id="PF13229">
    <property type="entry name" value="Beta_helix"/>
    <property type="match status" value="4"/>
</dbReference>
<proteinExistence type="predicted"/>
<organism evidence="4 5">
    <name type="scientific">Alienimonas chondri</name>
    <dbReference type="NCBI Taxonomy" id="2681879"/>
    <lineage>
        <taxon>Bacteria</taxon>
        <taxon>Pseudomonadati</taxon>
        <taxon>Planctomycetota</taxon>
        <taxon>Planctomycetia</taxon>
        <taxon>Planctomycetales</taxon>
        <taxon>Planctomycetaceae</taxon>
        <taxon>Alienimonas</taxon>
    </lineage>
</organism>
<comment type="caution">
    <text evidence="4">The sequence shown here is derived from an EMBL/GenBank/DDBJ whole genome shotgun (WGS) entry which is preliminary data.</text>
</comment>
<dbReference type="EMBL" id="WTPX01000069">
    <property type="protein sequence ID" value="NNJ26259.1"/>
    <property type="molecule type" value="Genomic_DNA"/>
</dbReference>